<protein>
    <recommendedName>
        <fullName evidence="4 12">Homoserine kinase</fullName>
        <shortName evidence="12">HK</shortName>
        <shortName evidence="12">HSK</shortName>
        <ecNumber evidence="3 12">2.7.1.39</ecNumber>
    </recommendedName>
</protein>
<dbReference type="InterPro" id="IPR000870">
    <property type="entry name" value="Homoserine_kinase"/>
</dbReference>
<dbReference type="Pfam" id="PF08544">
    <property type="entry name" value="GHMP_kinases_C"/>
    <property type="match status" value="1"/>
</dbReference>
<evidence type="ECO:0000256" key="2">
    <source>
        <dbReference type="ARBA" id="ARBA00007370"/>
    </source>
</evidence>
<dbReference type="GO" id="GO:0009088">
    <property type="term" value="P:threonine biosynthetic process"/>
    <property type="evidence" value="ECO:0007669"/>
    <property type="project" value="UniProtKB-UniRule"/>
</dbReference>
<dbReference type="RefSeq" id="WP_012869982.1">
    <property type="nucleotide sequence ID" value="NC_013522.1"/>
</dbReference>
<dbReference type="InterPro" id="IPR014721">
    <property type="entry name" value="Ribsml_uS5_D2-typ_fold_subgr"/>
</dbReference>
<evidence type="ECO:0000256" key="3">
    <source>
        <dbReference type="ARBA" id="ARBA00012078"/>
    </source>
</evidence>
<comment type="pathway">
    <text evidence="1 12">Amino-acid biosynthesis; L-threonine biosynthesis; L-threonine from L-aspartate: step 4/5.</text>
</comment>
<evidence type="ECO:0000256" key="4">
    <source>
        <dbReference type="ARBA" id="ARBA00017858"/>
    </source>
</evidence>
<evidence type="ECO:0000256" key="10">
    <source>
        <dbReference type="ARBA" id="ARBA00022840"/>
    </source>
</evidence>
<comment type="function">
    <text evidence="12">Catalyzes the ATP-dependent phosphorylation of L-homoserine to L-homoserine phosphate.</text>
</comment>
<feature type="domain" description="GHMP kinase N-terminal" evidence="13">
    <location>
        <begin position="73"/>
        <end position="149"/>
    </location>
</feature>
<dbReference type="HAMAP" id="MF_00384">
    <property type="entry name" value="Homoser_kinase"/>
    <property type="match status" value="1"/>
</dbReference>
<dbReference type="HOGENOM" id="CLU_041243_0_2_0"/>
<keyword evidence="7 12" id="KW-0791">Threonine biosynthesis</keyword>
<dbReference type="PIRSF" id="PIRSF000676">
    <property type="entry name" value="Homoser_kin"/>
    <property type="match status" value="1"/>
</dbReference>
<keyword evidence="5 12" id="KW-0028">Amino-acid biosynthesis</keyword>
<feature type="domain" description="GHMP kinase C-terminal" evidence="14">
    <location>
        <begin position="218"/>
        <end position="287"/>
    </location>
</feature>
<dbReference type="Gene3D" id="3.30.230.10">
    <property type="match status" value="1"/>
</dbReference>
<evidence type="ECO:0000256" key="7">
    <source>
        <dbReference type="ARBA" id="ARBA00022697"/>
    </source>
</evidence>
<comment type="catalytic activity">
    <reaction evidence="11 12">
        <text>L-homoserine + ATP = O-phospho-L-homoserine + ADP + H(+)</text>
        <dbReference type="Rhea" id="RHEA:13985"/>
        <dbReference type="ChEBI" id="CHEBI:15378"/>
        <dbReference type="ChEBI" id="CHEBI:30616"/>
        <dbReference type="ChEBI" id="CHEBI:57476"/>
        <dbReference type="ChEBI" id="CHEBI:57590"/>
        <dbReference type="ChEBI" id="CHEBI:456216"/>
        <dbReference type="EC" id="2.7.1.39"/>
    </reaction>
</comment>
<dbReference type="Proteomes" id="UP000002030">
    <property type="component" value="Chromosome"/>
</dbReference>
<dbReference type="Gene3D" id="3.30.70.890">
    <property type="entry name" value="GHMP kinase, C-terminal domain"/>
    <property type="match status" value="1"/>
</dbReference>
<keyword evidence="9 12" id="KW-0418">Kinase</keyword>
<dbReference type="EnsemblBacteria" id="ACZ19471">
    <property type="protein sequence ID" value="ACZ19471"/>
    <property type="gene ID" value="Taci_1240"/>
</dbReference>
<dbReference type="PANTHER" id="PTHR20861">
    <property type="entry name" value="HOMOSERINE/4-DIPHOSPHOCYTIDYL-2-C-METHYL-D-ERYTHRITOL KINASE"/>
    <property type="match status" value="1"/>
</dbReference>
<keyword evidence="12" id="KW-0963">Cytoplasm</keyword>
<feature type="binding site" evidence="12">
    <location>
        <begin position="96"/>
        <end position="106"/>
    </location>
    <ligand>
        <name>ATP</name>
        <dbReference type="ChEBI" id="CHEBI:30616"/>
    </ligand>
</feature>
<dbReference type="GO" id="GO:0005737">
    <property type="term" value="C:cytoplasm"/>
    <property type="evidence" value="ECO:0007669"/>
    <property type="project" value="UniProtKB-SubCell"/>
</dbReference>
<evidence type="ECO:0000256" key="11">
    <source>
        <dbReference type="ARBA" id="ARBA00049375"/>
    </source>
</evidence>
<dbReference type="NCBIfam" id="TIGR00191">
    <property type="entry name" value="thrB"/>
    <property type="match status" value="1"/>
</dbReference>
<accession>D1B630</accession>
<keyword evidence="10 12" id="KW-0067">ATP-binding</keyword>
<keyword evidence="6 12" id="KW-0808">Transferase</keyword>
<keyword evidence="16" id="KW-1185">Reference proteome</keyword>
<dbReference type="PANTHER" id="PTHR20861:SF1">
    <property type="entry name" value="HOMOSERINE KINASE"/>
    <property type="match status" value="1"/>
</dbReference>
<dbReference type="OrthoDB" id="9769912at2"/>
<dbReference type="EC" id="2.7.1.39" evidence="3 12"/>
<dbReference type="PRINTS" id="PR00958">
    <property type="entry name" value="HOMSERKINASE"/>
</dbReference>
<keyword evidence="8 12" id="KW-0547">Nucleotide-binding</keyword>
<dbReference type="EMBL" id="CP001818">
    <property type="protein sequence ID" value="ACZ19471.1"/>
    <property type="molecule type" value="Genomic_DNA"/>
</dbReference>
<sequence length="314" mass="33245">MRRPLISIKAPATSANLGPGFDALGMALSLYNVFDLMEELPPGQFKVEVIGEGALEDPVPPEENLLIRSYLGALEALGVPQGERPGLWVRCHNAIPMSRGLGSSASAVVAGVLMGAELARAKPSEELLLEIMVSLEGHPDNVVPCLTGGVVVSCVSGGAVRHLKLPQPPEDLLAVVAVPDVKVSTQEARSALPSRVDFHDAVFNVGRAAMLASAWAMGRYDLLRLGMDDRLHQPYRAKLFPGGDQIMERVSDVQGCLGVAISGSGPSVIALVKGSPSLVAQAMCGTFRENGVRSKFFVLRCPPRGAEVRRIGGR</sequence>
<dbReference type="Pfam" id="PF00288">
    <property type="entry name" value="GHMP_kinases_N"/>
    <property type="match status" value="1"/>
</dbReference>
<dbReference type="SUPFAM" id="SSF55060">
    <property type="entry name" value="GHMP Kinase, C-terminal domain"/>
    <property type="match status" value="1"/>
</dbReference>
<dbReference type="eggNOG" id="COG0083">
    <property type="taxonomic scope" value="Bacteria"/>
</dbReference>
<evidence type="ECO:0000259" key="14">
    <source>
        <dbReference type="Pfam" id="PF08544"/>
    </source>
</evidence>
<dbReference type="KEGG" id="tai:Taci_1240"/>
<reference evidence="15 16" key="1">
    <citation type="journal article" date="2009" name="Stand. Genomic Sci.">
        <title>Complete genome sequence of Thermanaerovibrio acidaminovorans type strain (Su883).</title>
        <authorList>
            <person name="Chovatia M."/>
            <person name="Sikorski J."/>
            <person name="Schroder M."/>
            <person name="Lapidus A."/>
            <person name="Nolan M."/>
            <person name="Tice H."/>
            <person name="Glavina Del Rio T."/>
            <person name="Copeland A."/>
            <person name="Cheng J.F."/>
            <person name="Lucas S."/>
            <person name="Chen F."/>
            <person name="Bruce D."/>
            <person name="Goodwin L."/>
            <person name="Pitluck S."/>
            <person name="Ivanova N."/>
            <person name="Mavromatis K."/>
            <person name="Ovchinnikova G."/>
            <person name="Pati A."/>
            <person name="Chen A."/>
            <person name="Palaniappan K."/>
            <person name="Land M."/>
            <person name="Hauser L."/>
            <person name="Chang Y.J."/>
            <person name="Jeffries C.D."/>
            <person name="Chain P."/>
            <person name="Saunders E."/>
            <person name="Detter J.C."/>
            <person name="Brettin T."/>
            <person name="Rohde M."/>
            <person name="Goker M."/>
            <person name="Spring S."/>
            <person name="Bristow J."/>
            <person name="Markowitz V."/>
            <person name="Hugenholtz P."/>
            <person name="Kyrpides N.C."/>
            <person name="Klenk H.P."/>
            <person name="Eisen J.A."/>
        </authorList>
    </citation>
    <scope>NUCLEOTIDE SEQUENCE [LARGE SCALE GENOMIC DNA]</scope>
    <source>
        <strain evidence="16">ATCC 49978 / DSM 6589 / Su883</strain>
    </source>
</reference>
<dbReference type="PATRIC" id="fig|525903.6.peg.1241"/>
<dbReference type="InterPro" id="IPR036554">
    <property type="entry name" value="GHMP_kinase_C_sf"/>
</dbReference>
<evidence type="ECO:0000313" key="16">
    <source>
        <dbReference type="Proteomes" id="UP000002030"/>
    </source>
</evidence>
<evidence type="ECO:0000256" key="9">
    <source>
        <dbReference type="ARBA" id="ARBA00022777"/>
    </source>
</evidence>
<gene>
    <name evidence="12" type="primary">thrB</name>
    <name evidence="15" type="ordered locus">Taci_1240</name>
</gene>
<evidence type="ECO:0000256" key="6">
    <source>
        <dbReference type="ARBA" id="ARBA00022679"/>
    </source>
</evidence>
<dbReference type="AlphaFoldDB" id="D1B630"/>
<dbReference type="InterPro" id="IPR013750">
    <property type="entry name" value="GHMP_kinase_C_dom"/>
</dbReference>
<evidence type="ECO:0000313" key="15">
    <source>
        <dbReference type="EMBL" id="ACZ19471.1"/>
    </source>
</evidence>
<dbReference type="STRING" id="525903.Taci_1240"/>
<dbReference type="UniPathway" id="UPA00050">
    <property type="reaction ID" value="UER00064"/>
</dbReference>
<dbReference type="GO" id="GO:0004413">
    <property type="term" value="F:homoserine kinase activity"/>
    <property type="evidence" value="ECO:0007669"/>
    <property type="project" value="UniProtKB-UniRule"/>
</dbReference>
<evidence type="ECO:0000256" key="8">
    <source>
        <dbReference type="ARBA" id="ARBA00022741"/>
    </source>
</evidence>
<proteinExistence type="inferred from homology"/>
<dbReference type="GO" id="GO:0005524">
    <property type="term" value="F:ATP binding"/>
    <property type="evidence" value="ECO:0007669"/>
    <property type="project" value="UniProtKB-UniRule"/>
</dbReference>
<dbReference type="SUPFAM" id="SSF54211">
    <property type="entry name" value="Ribosomal protein S5 domain 2-like"/>
    <property type="match status" value="1"/>
</dbReference>
<comment type="similarity">
    <text evidence="2 12">Belongs to the GHMP kinase family. Homoserine kinase subfamily.</text>
</comment>
<evidence type="ECO:0000259" key="13">
    <source>
        <dbReference type="Pfam" id="PF00288"/>
    </source>
</evidence>
<evidence type="ECO:0000256" key="12">
    <source>
        <dbReference type="HAMAP-Rule" id="MF_00384"/>
    </source>
</evidence>
<comment type="subcellular location">
    <subcellularLocation>
        <location evidence="12">Cytoplasm</location>
    </subcellularLocation>
</comment>
<evidence type="ECO:0000256" key="1">
    <source>
        <dbReference type="ARBA" id="ARBA00005015"/>
    </source>
</evidence>
<evidence type="ECO:0000256" key="5">
    <source>
        <dbReference type="ARBA" id="ARBA00022605"/>
    </source>
</evidence>
<name>D1B630_THEAS</name>
<dbReference type="InterPro" id="IPR020568">
    <property type="entry name" value="Ribosomal_Su5_D2-typ_SF"/>
</dbReference>
<dbReference type="InterPro" id="IPR006203">
    <property type="entry name" value="GHMP_knse_ATP-bd_CS"/>
</dbReference>
<organism evidence="15 16">
    <name type="scientific">Thermanaerovibrio acidaminovorans (strain ATCC 49978 / DSM 6589 / Su883)</name>
    <name type="common">Selenomonas acidaminovorans</name>
    <dbReference type="NCBI Taxonomy" id="525903"/>
    <lineage>
        <taxon>Bacteria</taxon>
        <taxon>Thermotogati</taxon>
        <taxon>Synergistota</taxon>
        <taxon>Synergistia</taxon>
        <taxon>Synergistales</taxon>
        <taxon>Synergistaceae</taxon>
        <taxon>Thermanaerovibrio</taxon>
    </lineage>
</organism>
<dbReference type="PROSITE" id="PS00627">
    <property type="entry name" value="GHMP_KINASES_ATP"/>
    <property type="match status" value="1"/>
</dbReference>
<dbReference type="InterPro" id="IPR006204">
    <property type="entry name" value="GHMP_kinase_N_dom"/>
</dbReference>